<dbReference type="KEGG" id="dfl:DFE_1670"/>
<feature type="domain" description="Glycosyltransferase 2-like" evidence="4">
    <location>
        <begin position="9"/>
        <end position="141"/>
    </location>
</feature>
<protein>
    <submittedName>
        <fullName evidence="5">Glycosyl transferase 2 family protein</fullName>
    </submittedName>
</protein>
<dbReference type="CDD" id="cd00761">
    <property type="entry name" value="Glyco_tranf_GTA_type"/>
    <property type="match status" value="1"/>
</dbReference>
<dbReference type="InterPro" id="IPR001173">
    <property type="entry name" value="Glyco_trans_2-like"/>
</dbReference>
<dbReference type="RefSeq" id="WP_126378455.1">
    <property type="nucleotide sequence ID" value="NZ_AP017378.1"/>
</dbReference>
<evidence type="ECO:0000256" key="2">
    <source>
        <dbReference type="ARBA" id="ARBA00022676"/>
    </source>
</evidence>
<sequence length="341" mass="37770">MPVRIPEVSVVLPAYNAAASIGLALDGLLAQTHPSFEILVVDDGSTDDTAQIITDYAARDSRVRPLLLGHEGVAEAFNAGIEAALGDFVARMDADDQCLPERLARQAAHLRERPDVGLVACCIRFGGDRQAQAGYARHVDWTNTLTSRDDIALGRFVDAPIANPSVMFRRHLVNDHGGALQGDFPEDYEMWLRWLDRGVIMEKLPSELLIWNDPPSRATRTDPRYAPEAFYRVKARYLARWLAEHNTHHPDVIVMGSGRTTRKRADLLEEYGVRIRAYCDVDPRKIGKIIRGLPVLAREDIPGPDECFALPFVASVGAREDIASHLESLGFVLGQDYIPAA</sequence>
<evidence type="ECO:0000256" key="1">
    <source>
        <dbReference type="ARBA" id="ARBA00006739"/>
    </source>
</evidence>
<keyword evidence="2" id="KW-0328">Glycosyltransferase</keyword>
<dbReference type="GO" id="GO:0016757">
    <property type="term" value="F:glycosyltransferase activity"/>
    <property type="evidence" value="ECO:0007669"/>
    <property type="project" value="UniProtKB-KW"/>
</dbReference>
<dbReference type="PANTHER" id="PTHR43685">
    <property type="entry name" value="GLYCOSYLTRANSFERASE"/>
    <property type="match status" value="1"/>
</dbReference>
<accession>A0A2Z6AZ13</accession>
<gene>
    <name evidence="5" type="ORF">DFE_1670</name>
</gene>
<dbReference type="Gene3D" id="3.90.550.10">
    <property type="entry name" value="Spore Coat Polysaccharide Biosynthesis Protein SpsA, Chain A"/>
    <property type="match status" value="1"/>
</dbReference>
<keyword evidence="3 5" id="KW-0808">Transferase</keyword>
<proteinExistence type="inferred from homology"/>
<dbReference type="Gene3D" id="3.40.50.720">
    <property type="entry name" value="NAD(P)-binding Rossmann-like Domain"/>
    <property type="match status" value="1"/>
</dbReference>
<dbReference type="OrthoDB" id="5291101at2"/>
<evidence type="ECO:0000313" key="5">
    <source>
        <dbReference type="EMBL" id="BBD08396.1"/>
    </source>
</evidence>
<comment type="similarity">
    <text evidence="1">Belongs to the glycosyltransferase 2 family.</text>
</comment>
<dbReference type="Proteomes" id="UP000269883">
    <property type="component" value="Chromosome"/>
</dbReference>
<dbReference type="EMBL" id="AP017378">
    <property type="protein sequence ID" value="BBD08396.1"/>
    <property type="molecule type" value="Genomic_DNA"/>
</dbReference>
<name>A0A2Z6AZ13_9BACT</name>
<keyword evidence="6" id="KW-1185">Reference proteome</keyword>
<dbReference type="AlphaFoldDB" id="A0A2Z6AZ13"/>
<organism evidence="5 6">
    <name type="scientific">Desulfovibrio ferrophilus</name>
    <dbReference type="NCBI Taxonomy" id="241368"/>
    <lineage>
        <taxon>Bacteria</taxon>
        <taxon>Pseudomonadati</taxon>
        <taxon>Thermodesulfobacteriota</taxon>
        <taxon>Desulfovibrionia</taxon>
        <taxon>Desulfovibrionales</taxon>
        <taxon>Desulfovibrionaceae</taxon>
        <taxon>Desulfovibrio</taxon>
    </lineage>
</organism>
<dbReference type="Pfam" id="PF00535">
    <property type="entry name" value="Glycos_transf_2"/>
    <property type="match status" value="1"/>
</dbReference>
<dbReference type="SUPFAM" id="SSF53448">
    <property type="entry name" value="Nucleotide-diphospho-sugar transferases"/>
    <property type="match status" value="1"/>
</dbReference>
<dbReference type="InterPro" id="IPR050834">
    <property type="entry name" value="Glycosyltransf_2"/>
</dbReference>
<reference evidence="5 6" key="1">
    <citation type="journal article" date="2018" name="Sci. Adv.">
        <title>Multi-heme cytochromes provide a pathway for survival in energy-limited environments.</title>
        <authorList>
            <person name="Deng X."/>
            <person name="Dohmae N."/>
            <person name="Nealson K.H."/>
            <person name="Hashimoto K."/>
            <person name="Okamoto A."/>
        </authorList>
    </citation>
    <scope>NUCLEOTIDE SEQUENCE [LARGE SCALE GENOMIC DNA]</scope>
    <source>
        <strain evidence="5 6">IS5</strain>
    </source>
</reference>
<evidence type="ECO:0000256" key="3">
    <source>
        <dbReference type="ARBA" id="ARBA00022679"/>
    </source>
</evidence>
<dbReference type="PANTHER" id="PTHR43685:SF5">
    <property type="entry name" value="GLYCOSYLTRANSFERASE EPSE-RELATED"/>
    <property type="match status" value="1"/>
</dbReference>
<dbReference type="InterPro" id="IPR029044">
    <property type="entry name" value="Nucleotide-diphossugar_trans"/>
</dbReference>
<evidence type="ECO:0000259" key="4">
    <source>
        <dbReference type="Pfam" id="PF00535"/>
    </source>
</evidence>
<evidence type="ECO:0000313" key="6">
    <source>
        <dbReference type="Proteomes" id="UP000269883"/>
    </source>
</evidence>